<evidence type="ECO:0000256" key="1">
    <source>
        <dbReference type="SAM" id="Coils"/>
    </source>
</evidence>
<proteinExistence type="predicted"/>
<protein>
    <submittedName>
        <fullName evidence="2">Uncharacterized protein</fullName>
    </submittedName>
</protein>
<reference evidence="2 3" key="1">
    <citation type="submission" date="2019-06" db="EMBL/GenBank/DDBJ databases">
        <title>Sequencing the genomes of 1000 actinobacteria strains.</title>
        <authorList>
            <person name="Klenk H.-P."/>
        </authorList>
    </citation>
    <scope>NUCLEOTIDE SEQUENCE [LARGE SCALE GENOMIC DNA]</scope>
    <source>
        <strain evidence="2 3">DSM 44826</strain>
    </source>
</reference>
<sequence>MAIRPKTLTIRCRPLNSWLGRGLLRDAPAQLHEILTHAERQEDHPEPRFELLDIRAADVSKANGYGFAARWTEPRRTNDPTPVRIYATLTVLDTSHCNIADIRASDESFSPGPGLPVSKAKGADKRGAWTIVAYAPGEPTWQSHWLSPAVRLMPENKNVGWDRAHGGLGGRMLKINRLTKSSFGNTKSLQVQLQELGRYADTTTVFVHDDDLVKATNAKALVEDFTPSMHGNTVLWTVSGPEYDQLNEALAHQYDMRLHPGGAFILPTLREGLRSSNVMFTHDDVVSGRAARGLQVYHQMPCDMTQWVENNVRNTVGIAETIEEHEEERSGFMLGDLVELFGSLTRVDVGPEGITVQEVTGPSPQEEIAMLAEGREEILGELNGTLEELEDTKIQLTAARAEVEELRARPDTAALRQVAVAAVRDRDAANQRVVELEAEGDDQVREIAFLRRKLADLQKAPFDEAVPAARPVAASWDEFLEMGHELLEYVVLGDRVPDSIAELDSPHSALWINRAWGALEMLESYGQARATAGSDRPELSSIYQYLRWPGALNPISASAFVPDESAAVKARDEWFNARVFPVPRSAHPSERAYMGAHIRLGAQVPYPRLHLFDSTRADGKIHIGYIGPHLPNTLTAKM</sequence>
<keyword evidence="1" id="KW-0175">Coiled coil</keyword>
<keyword evidence="3" id="KW-1185">Reference proteome</keyword>
<evidence type="ECO:0000313" key="2">
    <source>
        <dbReference type="EMBL" id="TWF71689.1"/>
    </source>
</evidence>
<dbReference type="OrthoDB" id="4277287at2"/>
<name>A0A561S9Y2_9ACTN</name>
<gene>
    <name evidence="2" type="ORF">FHX73_1860</name>
</gene>
<dbReference type="AlphaFoldDB" id="A0A561S9Y2"/>
<dbReference type="RefSeq" id="WP_145911489.1">
    <property type="nucleotide sequence ID" value="NZ_BAAAMZ010000022.1"/>
</dbReference>
<dbReference type="EMBL" id="VIWT01000008">
    <property type="protein sequence ID" value="TWF71689.1"/>
    <property type="molecule type" value="Genomic_DNA"/>
</dbReference>
<dbReference type="Proteomes" id="UP000317940">
    <property type="component" value="Unassembled WGS sequence"/>
</dbReference>
<comment type="caution">
    <text evidence="2">The sequence shown here is derived from an EMBL/GenBank/DDBJ whole genome shotgun (WGS) entry which is preliminary data.</text>
</comment>
<evidence type="ECO:0000313" key="3">
    <source>
        <dbReference type="Proteomes" id="UP000317940"/>
    </source>
</evidence>
<organism evidence="2 3">
    <name type="scientific">Kitasatospora viridis</name>
    <dbReference type="NCBI Taxonomy" id="281105"/>
    <lineage>
        <taxon>Bacteria</taxon>
        <taxon>Bacillati</taxon>
        <taxon>Actinomycetota</taxon>
        <taxon>Actinomycetes</taxon>
        <taxon>Kitasatosporales</taxon>
        <taxon>Streptomycetaceae</taxon>
        <taxon>Kitasatospora</taxon>
    </lineage>
</organism>
<feature type="coiled-coil region" evidence="1">
    <location>
        <begin position="379"/>
        <end position="453"/>
    </location>
</feature>
<accession>A0A561S9Y2</accession>